<sequence>MKAYIMFGVKSFTKQMSYRSEVWLRLLGNFAVIFIQAEIWKAVIGSGQVDGVSAQQMITYSIINTLMLALLLHRMSSQVDGSLKSGAIASELTKPLSYPLFLLSSGLGSSGYQLVFTVIPSLLIAWFAFGLIPPASGLHFAGFLAAIGLALSISFLLGYLISLIAFWVMNHFALDWMLGGFITIFSGTFLPLWFFPEAWQSAAGWLPFQFLGYVPAAVYLGTLSVTETMVLLVKGVAWSAILLVIVHKLWKKAVRRLVIQGG</sequence>
<dbReference type="InterPro" id="IPR010390">
    <property type="entry name" value="ABC-2_transporter-like"/>
</dbReference>
<keyword evidence="1" id="KW-0472">Membrane</keyword>
<dbReference type="PANTHER" id="PTHR36832">
    <property type="entry name" value="SLR1174 PROTEIN-RELATED"/>
    <property type="match status" value="1"/>
</dbReference>
<dbReference type="Pfam" id="PF06182">
    <property type="entry name" value="ABC2_membrane_6"/>
    <property type="match status" value="1"/>
</dbReference>
<dbReference type="PANTHER" id="PTHR36832:SF1">
    <property type="entry name" value="SLR1174 PROTEIN"/>
    <property type="match status" value="1"/>
</dbReference>
<dbReference type="AlphaFoldDB" id="A0A848MCU5"/>
<keyword evidence="1" id="KW-1133">Transmembrane helix</keyword>
<dbReference type="RefSeq" id="WP_169506734.1">
    <property type="nucleotide sequence ID" value="NZ_JABBPN010000026.1"/>
</dbReference>
<keyword evidence="3" id="KW-1185">Reference proteome</keyword>
<proteinExistence type="predicted"/>
<reference evidence="2 3" key="1">
    <citation type="submission" date="2020-04" db="EMBL/GenBank/DDBJ databases">
        <title>Paenibacillus algicola sp. nov., a novel marine bacterium producing alginate lyase.</title>
        <authorList>
            <person name="Huang H."/>
        </authorList>
    </citation>
    <scope>NUCLEOTIDE SEQUENCE [LARGE SCALE GENOMIC DNA]</scope>
    <source>
        <strain evidence="2 3">L7-75</strain>
    </source>
</reference>
<feature type="transmembrane region" description="Helical" evidence="1">
    <location>
        <begin position="22"/>
        <end position="40"/>
    </location>
</feature>
<evidence type="ECO:0000313" key="3">
    <source>
        <dbReference type="Proteomes" id="UP000565468"/>
    </source>
</evidence>
<comment type="caution">
    <text evidence="2">The sequence shown here is derived from an EMBL/GenBank/DDBJ whole genome shotgun (WGS) entry which is preliminary data.</text>
</comment>
<organism evidence="2 3">
    <name type="scientific">Paenibacillus lemnae</name>
    <dbReference type="NCBI Taxonomy" id="1330551"/>
    <lineage>
        <taxon>Bacteria</taxon>
        <taxon>Bacillati</taxon>
        <taxon>Bacillota</taxon>
        <taxon>Bacilli</taxon>
        <taxon>Bacillales</taxon>
        <taxon>Paenibacillaceae</taxon>
        <taxon>Paenibacillus</taxon>
    </lineage>
</organism>
<evidence type="ECO:0000313" key="2">
    <source>
        <dbReference type="EMBL" id="NMO97960.1"/>
    </source>
</evidence>
<name>A0A848MCU5_PAELE</name>
<feature type="transmembrane region" description="Helical" evidence="1">
    <location>
        <begin position="114"/>
        <end position="132"/>
    </location>
</feature>
<dbReference type="Proteomes" id="UP000565468">
    <property type="component" value="Unassembled WGS sequence"/>
</dbReference>
<feature type="transmembrane region" description="Helical" evidence="1">
    <location>
        <begin position="176"/>
        <end position="196"/>
    </location>
</feature>
<feature type="transmembrane region" description="Helical" evidence="1">
    <location>
        <begin position="138"/>
        <end position="169"/>
    </location>
</feature>
<gene>
    <name evidence="2" type="ORF">HII30_19550</name>
</gene>
<accession>A0A848MCU5</accession>
<keyword evidence="1" id="KW-0812">Transmembrane</keyword>
<feature type="transmembrane region" description="Helical" evidence="1">
    <location>
        <begin position="216"/>
        <end position="246"/>
    </location>
</feature>
<protein>
    <submittedName>
        <fullName evidence="2">ABC transporter permease</fullName>
    </submittedName>
</protein>
<evidence type="ECO:0000256" key="1">
    <source>
        <dbReference type="SAM" id="Phobius"/>
    </source>
</evidence>
<dbReference type="EMBL" id="JABBPN010000026">
    <property type="protein sequence ID" value="NMO97960.1"/>
    <property type="molecule type" value="Genomic_DNA"/>
</dbReference>